<evidence type="ECO:0000256" key="3">
    <source>
        <dbReference type="SAM" id="MobiDB-lite"/>
    </source>
</evidence>
<protein>
    <submittedName>
        <fullName evidence="5">Putative fungal specific transcription protein</fullName>
    </submittedName>
</protein>
<accession>M7TV49</accession>
<feature type="domain" description="Xylanolytic transcriptional activator regulatory" evidence="4">
    <location>
        <begin position="152"/>
        <end position="226"/>
    </location>
</feature>
<reference evidence="6" key="1">
    <citation type="journal article" date="2013" name="Genome Announc.">
        <title>Draft genome sequence of the grapevine dieback fungus Eutypa lata UCR-EL1.</title>
        <authorList>
            <person name="Blanco-Ulate B."/>
            <person name="Rolshausen P.E."/>
            <person name="Cantu D."/>
        </authorList>
    </citation>
    <scope>NUCLEOTIDE SEQUENCE [LARGE SCALE GENOMIC DNA]</scope>
    <source>
        <strain evidence="6">UCR-EL1</strain>
    </source>
</reference>
<gene>
    <name evidence="5" type="ORF">UCREL1_2434</name>
</gene>
<proteinExistence type="predicted"/>
<dbReference type="EMBL" id="KB705845">
    <property type="protein sequence ID" value="EMR70530.1"/>
    <property type="molecule type" value="Genomic_DNA"/>
</dbReference>
<evidence type="ECO:0000313" key="6">
    <source>
        <dbReference type="Proteomes" id="UP000012174"/>
    </source>
</evidence>
<evidence type="ECO:0000313" key="5">
    <source>
        <dbReference type="EMBL" id="EMR70530.1"/>
    </source>
</evidence>
<dbReference type="STRING" id="1287681.M7TV49"/>
<keyword evidence="6" id="KW-1185">Reference proteome</keyword>
<dbReference type="Proteomes" id="UP000012174">
    <property type="component" value="Unassembled WGS sequence"/>
</dbReference>
<dbReference type="InterPro" id="IPR007219">
    <property type="entry name" value="XnlR_reg_dom"/>
</dbReference>
<dbReference type="PANTHER" id="PTHR31001:SF74">
    <property type="entry name" value="ZN(II)2CYS6 TRANSCRIPTION FACTOR (EUROFUNG)"/>
    <property type="match status" value="1"/>
</dbReference>
<dbReference type="PANTHER" id="PTHR31001">
    <property type="entry name" value="UNCHARACTERIZED TRANSCRIPTIONAL REGULATORY PROTEIN"/>
    <property type="match status" value="1"/>
</dbReference>
<evidence type="ECO:0000256" key="1">
    <source>
        <dbReference type="ARBA" id="ARBA00004123"/>
    </source>
</evidence>
<dbReference type="OrthoDB" id="4934715at2759"/>
<keyword evidence="2" id="KW-0539">Nucleus</keyword>
<name>M7TV49_EUTLA</name>
<dbReference type="Pfam" id="PF04082">
    <property type="entry name" value="Fungal_trans"/>
    <property type="match status" value="1"/>
</dbReference>
<dbReference type="eggNOG" id="ENOG502SHVI">
    <property type="taxonomic scope" value="Eukaryota"/>
</dbReference>
<evidence type="ECO:0000256" key="2">
    <source>
        <dbReference type="ARBA" id="ARBA00023242"/>
    </source>
</evidence>
<feature type="region of interest" description="Disordered" evidence="3">
    <location>
        <begin position="1"/>
        <end position="27"/>
    </location>
</feature>
<dbReference type="CDD" id="cd12148">
    <property type="entry name" value="fungal_TF_MHR"/>
    <property type="match status" value="1"/>
</dbReference>
<comment type="subcellular location">
    <subcellularLocation>
        <location evidence="1">Nucleus</location>
    </subcellularLocation>
</comment>
<dbReference type="GO" id="GO:0008270">
    <property type="term" value="F:zinc ion binding"/>
    <property type="evidence" value="ECO:0007669"/>
    <property type="project" value="InterPro"/>
</dbReference>
<dbReference type="GO" id="GO:0006351">
    <property type="term" value="P:DNA-templated transcription"/>
    <property type="evidence" value="ECO:0007669"/>
    <property type="project" value="InterPro"/>
</dbReference>
<organism evidence="5 6">
    <name type="scientific">Eutypa lata (strain UCR-EL1)</name>
    <name type="common">Grapevine dieback disease fungus</name>
    <name type="synonym">Eutypa armeniacae</name>
    <dbReference type="NCBI Taxonomy" id="1287681"/>
    <lineage>
        <taxon>Eukaryota</taxon>
        <taxon>Fungi</taxon>
        <taxon>Dikarya</taxon>
        <taxon>Ascomycota</taxon>
        <taxon>Pezizomycotina</taxon>
        <taxon>Sordariomycetes</taxon>
        <taxon>Xylariomycetidae</taxon>
        <taxon>Xylariales</taxon>
        <taxon>Diatrypaceae</taxon>
        <taxon>Eutypa</taxon>
    </lineage>
</organism>
<dbReference type="GO" id="GO:0005634">
    <property type="term" value="C:nucleus"/>
    <property type="evidence" value="ECO:0007669"/>
    <property type="project" value="UniProtKB-SubCell"/>
</dbReference>
<sequence>MPHSPPASSAYPDMLDPGPTPPKQETLGKAVDEGSECRSLQVGSLEHRYVGGAHWAAILDGIADLKNHFDRDEHIMSIATGSDHDDLVFMPSSFFGRHESDALSAQLGMYREKIVQCLILGEYTNSGPYALETLYHYVQIEFSMRADADKDIWFLLALGVNQAMRASYHRDPRNFPEISPFQGEMRRRMWASLLQGDILISSQMGMPRMISDWQCDTSEPRNLNDADFDVDVGTVMDLTTALL</sequence>
<dbReference type="AlphaFoldDB" id="M7TV49"/>
<dbReference type="SMART" id="SM00906">
    <property type="entry name" value="Fungal_trans"/>
    <property type="match status" value="1"/>
</dbReference>
<dbReference type="KEGG" id="ela:UCREL1_2434"/>
<dbReference type="InterPro" id="IPR050613">
    <property type="entry name" value="Sec_Metabolite_Reg"/>
</dbReference>
<dbReference type="GO" id="GO:0003677">
    <property type="term" value="F:DNA binding"/>
    <property type="evidence" value="ECO:0007669"/>
    <property type="project" value="InterPro"/>
</dbReference>
<evidence type="ECO:0000259" key="4">
    <source>
        <dbReference type="SMART" id="SM00906"/>
    </source>
</evidence>
<dbReference type="HOGENOM" id="CLU_1142605_0_0_1"/>